<dbReference type="Proteomes" id="UP000692954">
    <property type="component" value="Unassembled WGS sequence"/>
</dbReference>
<evidence type="ECO:0000313" key="3">
    <source>
        <dbReference type="EMBL" id="CAD8124502.1"/>
    </source>
</evidence>
<feature type="coiled-coil region" evidence="1">
    <location>
        <begin position="149"/>
        <end position="216"/>
    </location>
</feature>
<name>A0A8S1RB66_9CILI</name>
<comment type="caution">
    <text evidence="3">The sequence shown here is derived from an EMBL/GenBank/DDBJ whole genome shotgun (WGS) entry which is preliminary data.</text>
</comment>
<dbReference type="OrthoDB" id="307360at2759"/>
<evidence type="ECO:0000256" key="1">
    <source>
        <dbReference type="SAM" id="Coils"/>
    </source>
</evidence>
<gene>
    <name evidence="3" type="ORF">PSON_ATCC_30995.1.T1510103</name>
</gene>
<proteinExistence type="predicted"/>
<feature type="region of interest" description="Disordered" evidence="2">
    <location>
        <begin position="216"/>
        <end position="243"/>
    </location>
</feature>
<evidence type="ECO:0000313" key="4">
    <source>
        <dbReference type="Proteomes" id="UP000692954"/>
    </source>
</evidence>
<organism evidence="3 4">
    <name type="scientific">Paramecium sonneborni</name>
    <dbReference type="NCBI Taxonomy" id="65129"/>
    <lineage>
        <taxon>Eukaryota</taxon>
        <taxon>Sar</taxon>
        <taxon>Alveolata</taxon>
        <taxon>Ciliophora</taxon>
        <taxon>Intramacronucleata</taxon>
        <taxon>Oligohymenophorea</taxon>
        <taxon>Peniculida</taxon>
        <taxon>Parameciidae</taxon>
        <taxon>Paramecium</taxon>
    </lineage>
</organism>
<protein>
    <submittedName>
        <fullName evidence="3">Uncharacterized protein</fullName>
    </submittedName>
</protein>
<dbReference type="AlphaFoldDB" id="A0A8S1RB66"/>
<keyword evidence="1" id="KW-0175">Coiled coil</keyword>
<feature type="compositionally biased region" description="Basic residues" evidence="2">
    <location>
        <begin position="233"/>
        <end position="243"/>
    </location>
</feature>
<keyword evidence="4" id="KW-1185">Reference proteome</keyword>
<reference evidence="3" key="1">
    <citation type="submission" date="2021-01" db="EMBL/GenBank/DDBJ databases">
        <authorList>
            <consortium name="Genoscope - CEA"/>
            <person name="William W."/>
        </authorList>
    </citation>
    <scope>NUCLEOTIDE SEQUENCE</scope>
</reference>
<dbReference type="EMBL" id="CAJJDN010000151">
    <property type="protein sequence ID" value="CAD8124502.1"/>
    <property type="molecule type" value="Genomic_DNA"/>
</dbReference>
<evidence type="ECO:0000256" key="2">
    <source>
        <dbReference type="SAM" id="MobiDB-lite"/>
    </source>
</evidence>
<sequence length="243" mass="28860">MNLYNSPNSSCQLDFEEQYNVQCPFKPKIPYTVQNTFVQEIGQASYLSRQPSEHLKHNMVGQNIANNSEYSCCDKFEQISQKYESSLQAQIITMLQLNELIDEHSILLETYLQKQRIHIDKQKLPIICQEQQNSDSQWKQKWEQENRLNHQRNQKINELKKKLEGLEEQCVQTESFQITLELDSWRNKYQNLTKIHNETAEKLKVLEIELEQLKQSQPVEDSDQSKRTSVISTRRRQTKQIEL</sequence>
<accession>A0A8S1RB66</accession>